<evidence type="ECO:0000313" key="2">
    <source>
        <dbReference type="Proteomes" id="UP001652625"/>
    </source>
</evidence>
<dbReference type="RefSeq" id="XP_065644650.1">
    <property type="nucleotide sequence ID" value="XM_065788578.1"/>
</dbReference>
<evidence type="ECO:0000256" key="1">
    <source>
        <dbReference type="SAM" id="MobiDB-lite"/>
    </source>
</evidence>
<protein>
    <submittedName>
        <fullName evidence="3 4">Uncharacterized protein LOC100212500 isoform X2</fullName>
    </submittedName>
</protein>
<organism evidence="2 3">
    <name type="scientific">Hydra vulgaris</name>
    <name type="common">Hydra</name>
    <name type="synonym">Hydra attenuata</name>
    <dbReference type="NCBI Taxonomy" id="6087"/>
    <lineage>
        <taxon>Eukaryota</taxon>
        <taxon>Metazoa</taxon>
        <taxon>Cnidaria</taxon>
        <taxon>Hydrozoa</taxon>
        <taxon>Hydroidolina</taxon>
        <taxon>Anthoathecata</taxon>
        <taxon>Aplanulata</taxon>
        <taxon>Hydridae</taxon>
        <taxon>Hydra</taxon>
    </lineage>
</organism>
<gene>
    <name evidence="3 4" type="primary">LOC100212500</name>
</gene>
<feature type="region of interest" description="Disordered" evidence="1">
    <location>
        <begin position="336"/>
        <end position="379"/>
    </location>
</feature>
<dbReference type="Proteomes" id="UP001652625">
    <property type="component" value="Chromosome 01"/>
</dbReference>
<feature type="compositionally biased region" description="Basic and acidic residues" evidence="1">
    <location>
        <begin position="343"/>
        <end position="360"/>
    </location>
</feature>
<evidence type="ECO:0000313" key="4">
    <source>
        <dbReference type="RefSeq" id="XP_065644651.1"/>
    </source>
</evidence>
<sequence>MIKNTKPTSKDLYFNELKSENDQFGNIVFYIEPTQSQLKKEESSIFLWQSRQWELVHINEDKKPKTSFKPSRCKRVFVRRKKSLPAEVEEILYNVEDKLVFCGNIFVYDIIWTSESIKETYLQVFSEKLVRNFQKPNTSCMPIFKNDDFDKTYQSDYDCSFNQSLEYTVGVIAKLTYKVEKILLISEHLYEINQYNFNDVYLKLSYEPVVICTDYYASVQGLTTSHFQVSEKLGKSCEHHILQVTTRRGSYSDLSLSLSEISLIKTLYRKSMLLAKERYSDLPDDVLVIDCLDEIDNSKASFEKSVNVQTSAVNSFDDDFEDIVWNEGLSVFSEKNNNKHAQINKEDQEKEKDMKAKEATNSETIDSNMKTKRKNEKKDENKFQKFVNSLIEKSESFKHFNVEENVLSFNAAQKNEQLHESESAHMVMHFKPIQAQSYNSYPTRKQNKPITPIKNISTNLVSEPKVIPLCNNKILLNTDVSDVFSLTDFNNSAVKNIPENEDPILKSKLVDNNQLVKCNIEISSAREASNLKSNPAVTESFSKKTLPENEILPIKTSCINNEDEKSLKQFVNSLNNFERYHFKHVNVEERSSNNNTGLKNELPEKTICFHKITMCKPVEAKSCVIFSTNKEIQKKTRLPNKTCSLAFEPVIVLCNKNELQNVLPSMIFDFDNLSIKNEPPENETSHSTSFPNNESFFKNTITNEDTSINKISHAQAPHIINLSTEKNACETPGNKNDGKDFSMFISDINILKNKTYPREINTFDVFLESNSEYAINRKNLKNLKKDRNWKIEGWNESNTSEFIVKNVKGNCANNSLNVTSTPTFYTKKTCCLVKEESPITLIENLKILPVNTETEAKMKANAYEAPTEKRNDLTLKKTYSNKDLVSENISFKVNKKMEVDIKNLELLDIKNLELLDIKNLELLDIKNLEDENKEFCSTSDSKNSKNKIENILDIEIHTLQLTNQKPNFLKDSSENATLNNDNGSKHYINLLKDENVGLLKDTNNLKNSEEDIAEKTEENMTKKTLTQSKLALEKIENDNKENQLTEYDIANNTTNFPLKSIEHSQESKDSGDSLHNDIYRSTATKRTSQRNSYFIKLKPPSEPTHLSEACNLDAIQQVETAPSEIVLTKKKSFKSKVKKVFLKLTSSSKYKNKESNFVENNEHYNTLENGNLSSQPFPMSKSLSKHTKDKKLYNKRCNSLDSYINGDSDDFLSSSEEINLRKKKLAHHASTVIKSKDYSPEVVARETELELECVRKLRRKYLSQSQNLSAWNLEHYDSLHAERNMQIGKISVPEVFLTNQKFQSPRSTSVGKLSIPPAFSLEGLNQLGSIVVTDEIEF</sequence>
<accession>A0ABM4B707</accession>
<name>A0ABM4B707_HYDVU</name>
<evidence type="ECO:0000313" key="3">
    <source>
        <dbReference type="RefSeq" id="XP_065644650.1"/>
    </source>
</evidence>
<keyword evidence="2" id="KW-1185">Reference proteome</keyword>
<dbReference type="GeneID" id="100212500"/>
<proteinExistence type="predicted"/>
<reference evidence="2 3" key="1">
    <citation type="submission" date="2025-05" db="UniProtKB">
        <authorList>
            <consortium name="RefSeq"/>
        </authorList>
    </citation>
    <scope>NUCLEOTIDE SEQUENCE [LARGE SCALE GENOMIC DNA]</scope>
</reference>
<dbReference type="RefSeq" id="XP_065644651.1">
    <property type="nucleotide sequence ID" value="XM_065788579.1"/>
</dbReference>